<evidence type="ECO:0000256" key="5">
    <source>
        <dbReference type="SAM" id="SignalP"/>
    </source>
</evidence>
<dbReference type="SUPFAM" id="SSF48695">
    <property type="entry name" value="Multiheme cytochromes"/>
    <property type="match status" value="1"/>
</dbReference>
<evidence type="ECO:0000256" key="2">
    <source>
        <dbReference type="ARBA" id="ARBA00022723"/>
    </source>
</evidence>
<reference evidence="7" key="1">
    <citation type="journal article" date="2022" name="Environ. Microbiol.">
        <title>Geoalkalibacter halelectricus SAP #1 sp. nov. possessing extracellular electron transfer and mineral#reducing capabilities from a haloalkaline environment.</title>
        <authorList>
            <person name="Yadav S."/>
            <person name="Singh R."/>
            <person name="Sundharam S.S."/>
            <person name="Chaudhary S."/>
            <person name="Krishnamurthi S."/>
            <person name="Patil S.A."/>
        </authorList>
    </citation>
    <scope>NUCLEOTIDE SEQUENCE</scope>
    <source>
        <strain evidence="7">SAP-1</strain>
    </source>
</reference>
<protein>
    <submittedName>
        <fullName evidence="7">Cytochrome B6</fullName>
    </submittedName>
</protein>
<evidence type="ECO:0000256" key="4">
    <source>
        <dbReference type="PROSITE-ProRule" id="PRU00433"/>
    </source>
</evidence>
<dbReference type="InterPro" id="IPR009056">
    <property type="entry name" value="Cyt_c-like_dom"/>
</dbReference>
<keyword evidence="1 4" id="KW-0349">Heme</keyword>
<dbReference type="PROSITE" id="PS51007">
    <property type="entry name" value="CYTC"/>
    <property type="match status" value="1"/>
</dbReference>
<feature type="chain" id="PRO_5046093686" evidence="5">
    <location>
        <begin position="27"/>
        <end position="467"/>
    </location>
</feature>
<dbReference type="PANTHER" id="PTHR30600">
    <property type="entry name" value="CYTOCHROME C PEROXIDASE-RELATED"/>
    <property type="match status" value="1"/>
</dbReference>
<dbReference type="Gene3D" id="1.10.760.10">
    <property type="entry name" value="Cytochrome c-like domain"/>
    <property type="match status" value="1"/>
</dbReference>
<sequence>MGGKKHIISFSMLLAATFFLATAVTAADQGPIGKTSYAPVAGTEDFAAVKERMEREKPAVMQRHMDLLKERYDLSDRPKEGVTMTRGKPVQQGVRVKLPAGVTWGELAALSPAEIREKGLFPKGFLPLPHPNHAEGGMVFPKFHIDEIKKQEGRDLTRFDLDFDLPDHLLPEFPPAIFLTTRTDLGDVSQGKVVTNRNFFQLFNGILNPKQLEGLRLLVTPFPQQQFNATDDRRSAEPHLGVTCFDCHVNGHTNAATHLVGDIRPQELRHRIDTPPLRGVNIQRLFGSQRALKSVEDFTEFEQRAAYFDGDPVIATKKGLNILDRGHQVHAMAEFQNLLDFPPAPKLDVFGKLDPDLATEAELRGQEVFFDKGRCAECHPAPYYTDNSMHNLRVERFFKPQDINGRLASADGPIKTFPLRGIKESPPYLHDGRLLTLADTVEFFNLVTGVQLTEQEKKDLVAFLLAL</sequence>
<dbReference type="PANTHER" id="PTHR30600:SF13">
    <property type="entry name" value="METHYLAMINE UTILIZATION PROTEIN"/>
    <property type="match status" value="1"/>
</dbReference>
<dbReference type="InterPro" id="IPR051395">
    <property type="entry name" value="Cytochrome_c_Peroxidase/MauG"/>
</dbReference>
<dbReference type="Proteomes" id="UP001060414">
    <property type="component" value="Chromosome"/>
</dbReference>
<keyword evidence="3 4" id="KW-0408">Iron</keyword>
<dbReference type="EMBL" id="CP092109">
    <property type="protein sequence ID" value="UWZ78776.1"/>
    <property type="molecule type" value="Genomic_DNA"/>
</dbReference>
<feature type="domain" description="Cytochrome c" evidence="6">
    <location>
        <begin position="360"/>
        <end position="467"/>
    </location>
</feature>
<dbReference type="SUPFAM" id="SSF46626">
    <property type="entry name" value="Cytochrome c"/>
    <property type="match status" value="1"/>
</dbReference>
<evidence type="ECO:0000256" key="1">
    <source>
        <dbReference type="ARBA" id="ARBA00022617"/>
    </source>
</evidence>
<keyword evidence="2 4" id="KW-0479">Metal-binding</keyword>
<proteinExistence type="predicted"/>
<evidence type="ECO:0000259" key="6">
    <source>
        <dbReference type="PROSITE" id="PS51007"/>
    </source>
</evidence>
<dbReference type="RefSeq" id="WP_260747134.1">
    <property type="nucleotide sequence ID" value="NZ_CP092109.1"/>
</dbReference>
<organism evidence="7 8">
    <name type="scientific">Geoalkalibacter halelectricus</name>
    <dbReference type="NCBI Taxonomy" id="2847045"/>
    <lineage>
        <taxon>Bacteria</taxon>
        <taxon>Pseudomonadati</taxon>
        <taxon>Thermodesulfobacteriota</taxon>
        <taxon>Desulfuromonadia</taxon>
        <taxon>Desulfuromonadales</taxon>
        <taxon>Geoalkalibacteraceae</taxon>
        <taxon>Geoalkalibacter</taxon>
    </lineage>
</organism>
<accession>A0ABY5ZJ69</accession>
<dbReference type="InterPro" id="IPR036280">
    <property type="entry name" value="Multihaem_cyt_sf"/>
</dbReference>
<evidence type="ECO:0000313" key="8">
    <source>
        <dbReference type="Proteomes" id="UP001060414"/>
    </source>
</evidence>
<feature type="signal peptide" evidence="5">
    <location>
        <begin position="1"/>
        <end position="26"/>
    </location>
</feature>
<evidence type="ECO:0000256" key="3">
    <source>
        <dbReference type="ARBA" id="ARBA00023004"/>
    </source>
</evidence>
<dbReference type="InterPro" id="IPR036909">
    <property type="entry name" value="Cyt_c-like_dom_sf"/>
</dbReference>
<name>A0ABY5ZJ69_9BACT</name>
<evidence type="ECO:0000313" key="7">
    <source>
        <dbReference type="EMBL" id="UWZ78776.1"/>
    </source>
</evidence>
<gene>
    <name evidence="7" type="ORF">L9S41_13960</name>
</gene>
<keyword evidence="8" id="KW-1185">Reference proteome</keyword>
<keyword evidence="5" id="KW-0732">Signal</keyword>